<reference evidence="2" key="1">
    <citation type="submission" date="2020-02" db="EMBL/GenBank/DDBJ databases">
        <title>Draft genome sequence of Candidatus Afipia apatlaquensis IBT-C3, a potential strain for decolorization of textile dyes.</title>
        <authorList>
            <person name="Sanchez-Reyes A."/>
            <person name="Breton-Deval L."/>
            <person name="Mangelson H."/>
            <person name="Sanchez-Flores A."/>
        </authorList>
    </citation>
    <scope>NUCLEOTIDE SEQUENCE [LARGE SCALE GENOMIC DNA]</scope>
    <source>
        <strain evidence="2">IBT-C3</strain>
    </source>
</reference>
<accession>A0A7C9VCN9</accession>
<evidence type="ECO:0000256" key="1">
    <source>
        <dbReference type="SAM" id="Phobius"/>
    </source>
</evidence>
<evidence type="ECO:0000313" key="3">
    <source>
        <dbReference type="Proteomes" id="UP000480266"/>
    </source>
</evidence>
<keyword evidence="1" id="KW-0812">Transmembrane</keyword>
<sequence>MYVVAGLLVALSGLFYAADHGQIGSLGKTMCNYGETFCRHPVYVLVGAGIAAAWGAFVSIK</sequence>
<feature type="transmembrane region" description="Helical" evidence="1">
    <location>
        <begin position="41"/>
        <end position="60"/>
    </location>
</feature>
<dbReference type="Proteomes" id="UP000480266">
    <property type="component" value="Unassembled WGS sequence"/>
</dbReference>
<protein>
    <submittedName>
        <fullName evidence="2">Uncharacterized protein</fullName>
    </submittedName>
</protein>
<dbReference type="EMBL" id="JAAMRR010000357">
    <property type="protein sequence ID" value="NGX94948.1"/>
    <property type="molecule type" value="Genomic_DNA"/>
</dbReference>
<keyword evidence="3" id="KW-1185">Reference proteome</keyword>
<evidence type="ECO:0000313" key="2">
    <source>
        <dbReference type="EMBL" id="NGX94948.1"/>
    </source>
</evidence>
<keyword evidence="1" id="KW-1133">Transmembrane helix</keyword>
<proteinExistence type="predicted"/>
<keyword evidence="1" id="KW-0472">Membrane</keyword>
<gene>
    <name evidence="2" type="ORF">G4V63_06840</name>
</gene>
<dbReference type="AlphaFoldDB" id="A0A7C9VCN9"/>
<organism evidence="2 3">
    <name type="scientific">Candidatus Afipia apatlaquensis</name>
    <dbReference type="NCBI Taxonomy" id="2712852"/>
    <lineage>
        <taxon>Bacteria</taxon>
        <taxon>Pseudomonadati</taxon>
        <taxon>Pseudomonadota</taxon>
        <taxon>Alphaproteobacteria</taxon>
        <taxon>Hyphomicrobiales</taxon>
        <taxon>Nitrobacteraceae</taxon>
        <taxon>Afipia</taxon>
    </lineage>
</organism>
<comment type="caution">
    <text evidence="2">The sequence shown here is derived from an EMBL/GenBank/DDBJ whole genome shotgun (WGS) entry which is preliminary data.</text>
</comment>
<name>A0A7C9VCN9_9BRAD</name>